<dbReference type="GeneID" id="92777999"/>
<organism evidence="2 3">
    <name type="scientific">Bacillus badius</name>
    <dbReference type="NCBI Taxonomy" id="1455"/>
    <lineage>
        <taxon>Bacteria</taxon>
        <taxon>Bacillati</taxon>
        <taxon>Bacillota</taxon>
        <taxon>Bacilli</taxon>
        <taxon>Bacillales</taxon>
        <taxon>Bacillaceae</taxon>
        <taxon>Pseudobacillus</taxon>
    </lineage>
</organism>
<accession>A0ABR5AS76</accession>
<evidence type="ECO:0000256" key="1">
    <source>
        <dbReference type="SAM" id="Phobius"/>
    </source>
</evidence>
<evidence type="ECO:0000313" key="2">
    <source>
        <dbReference type="EMBL" id="KIL77206.1"/>
    </source>
</evidence>
<name>A0ABR5AS76_BACBA</name>
<keyword evidence="3" id="KW-1185">Reference proteome</keyword>
<feature type="transmembrane region" description="Helical" evidence="1">
    <location>
        <begin position="20"/>
        <end position="40"/>
    </location>
</feature>
<feature type="transmembrane region" description="Helical" evidence="1">
    <location>
        <begin position="47"/>
        <end position="67"/>
    </location>
</feature>
<keyword evidence="1" id="KW-0812">Transmembrane</keyword>
<proteinExistence type="predicted"/>
<comment type="caution">
    <text evidence="2">The sequence shown here is derived from an EMBL/GenBank/DDBJ whole genome shotgun (WGS) entry which is preliminary data.</text>
</comment>
<evidence type="ECO:0000313" key="3">
    <source>
        <dbReference type="Proteomes" id="UP000031982"/>
    </source>
</evidence>
<dbReference type="RefSeq" id="WP_041114233.1">
    <property type="nucleotide sequence ID" value="NZ_CP082364.1"/>
</dbReference>
<dbReference type="EMBL" id="JXLP01000016">
    <property type="protein sequence ID" value="KIL77206.1"/>
    <property type="molecule type" value="Genomic_DNA"/>
</dbReference>
<reference evidence="2 3" key="1">
    <citation type="submission" date="2015-01" db="EMBL/GenBank/DDBJ databases">
        <title>Genome Assembly of Bacillus badius MTCC 1458.</title>
        <authorList>
            <person name="Verma A."/>
            <person name="Khatri I."/>
            <person name="Mual P."/>
            <person name="Subramanian S."/>
            <person name="Krishnamurthi S."/>
        </authorList>
    </citation>
    <scope>NUCLEOTIDE SEQUENCE [LARGE SCALE GENOMIC DNA]</scope>
    <source>
        <strain evidence="2 3">MTCC 1458</strain>
    </source>
</reference>
<sequence length="68" mass="7563">MDKQLSDILFVNYLQNTSAATFNSISLALAFVVFVVGLYCIEKKHKYGMYILASSSLLLINPAISIFL</sequence>
<protein>
    <submittedName>
        <fullName evidence="2">Uncharacterized protein</fullName>
    </submittedName>
</protein>
<keyword evidence="1" id="KW-1133">Transmembrane helix</keyword>
<gene>
    <name evidence="2" type="ORF">SD77_1653</name>
</gene>
<keyword evidence="1" id="KW-0472">Membrane</keyword>
<dbReference type="Proteomes" id="UP000031982">
    <property type="component" value="Unassembled WGS sequence"/>
</dbReference>